<evidence type="ECO:0000256" key="2">
    <source>
        <dbReference type="ARBA" id="ARBA00022827"/>
    </source>
</evidence>
<accession>A0A2H3GU33</accession>
<keyword evidence="2" id="KW-0274">FAD</keyword>
<dbReference type="PANTHER" id="PTHR46865">
    <property type="entry name" value="OXIDOREDUCTASE-RELATED"/>
    <property type="match status" value="1"/>
</dbReference>
<dbReference type="GO" id="GO:0016491">
    <property type="term" value="F:oxidoreductase activity"/>
    <property type="evidence" value="ECO:0007669"/>
    <property type="project" value="UniProtKB-KW"/>
</dbReference>
<sequence length="426" mass="46438">MEPLKVLIVGSGVAGPAFASWLAKTGAEITLIERANQVRVGGQQLDLRAQGIPVMKKMGIEAAIRAKVIREPGTQLIDAQGRTKALFAATKTGAEKQSFTTEFEIMRGDLVRILMGLTEKRKNVTHRFGTTVTSLTQDDENDPKGKVHVGFADGRKDDYDLVVAADGTGSRTRQLMLGPDAPDPRHNLGGYIGFFSTLAQPHDSKYFTFCHLPGGRYLGTRKDQVDFTRVYMQSPRKTEALEAAHKSGNLAELKAAWANTFADGAWESKRFMAALKTSTEADDLYSTPRQEVRLPVGSWSKGRVVAIGDAAHAQTANGFGTSWGLVGSYILAGEIATLQKEDPSTAVVKGVKRYEEIFRPQATARHGGKSDSFEKFFLPETALGIRILHSVARVASYFKLDGGLGAGAEESKWTLPEYPALFENRK</sequence>
<reference evidence="5" key="1">
    <citation type="submission" date="2019-04" db="EMBL/GenBank/DDBJ databases">
        <authorList>
            <person name="Melise S."/>
            <person name="Noan J."/>
            <person name="Okalmin O."/>
        </authorList>
    </citation>
    <scope>NUCLEOTIDE SEQUENCE</scope>
    <source>
        <strain evidence="5">FN9</strain>
    </source>
</reference>
<dbReference type="GO" id="GO:0071949">
    <property type="term" value="F:FAD binding"/>
    <property type="evidence" value="ECO:0007669"/>
    <property type="project" value="InterPro"/>
</dbReference>
<organism evidence="5">
    <name type="scientific">Gibberella zeae</name>
    <name type="common">Wheat head blight fungus</name>
    <name type="synonym">Fusarium graminearum</name>
    <dbReference type="NCBI Taxonomy" id="5518"/>
    <lineage>
        <taxon>Eukaryota</taxon>
        <taxon>Fungi</taxon>
        <taxon>Dikarya</taxon>
        <taxon>Ascomycota</taxon>
        <taxon>Pezizomycotina</taxon>
        <taxon>Sordariomycetes</taxon>
        <taxon>Hypocreomycetidae</taxon>
        <taxon>Hypocreales</taxon>
        <taxon>Nectriaceae</taxon>
        <taxon>Fusarium</taxon>
    </lineage>
</organism>
<dbReference type="AlphaFoldDB" id="A0A2H3GU33"/>
<dbReference type="PANTHER" id="PTHR46865:SF7">
    <property type="entry name" value="MONOOXYGENASE, PUTATIVE (AFU_ORTHOLOGUE AFUA_8G07040)-RELATED"/>
    <property type="match status" value="1"/>
</dbReference>
<keyword evidence="1" id="KW-0285">Flavoprotein</keyword>
<evidence type="ECO:0000313" key="5">
    <source>
        <dbReference type="EMBL" id="VIO55186.1"/>
    </source>
</evidence>
<keyword evidence="3" id="KW-0560">Oxidoreductase</keyword>
<dbReference type="InterPro" id="IPR051704">
    <property type="entry name" value="FAD_aromatic-hydroxylase"/>
</dbReference>
<protein>
    <recommendedName>
        <fullName evidence="4">FAD-binding domain-containing protein</fullName>
    </recommendedName>
</protein>
<dbReference type="InterPro" id="IPR002938">
    <property type="entry name" value="FAD-bd"/>
</dbReference>
<dbReference type="EMBL" id="CAAKMV010000111">
    <property type="protein sequence ID" value="VIO55186.1"/>
    <property type="molecule type" value="Genomic_DNA"/>
</dbReference>
<dbReference type="Gene3D" id="3.50.50.60">
    <property type="entry name" value="FAD/NAD(P)-binding domain"/>
    <property type="match status" value="1"/>
</dbReference>
<dbReference type="Pfam" id="PF01494">
    <property type="entry name" value="FAD_binding_3"/>
    <property type="match status" value="1"/>
</dbReference>
<dbReference type="SUPFAM" id="SSF51905">
    <property type="entry name" value="FAD/NAD(P)-binding domain"/>
    <property type="match status" value="1"/>
</dbReference>
<evidence type="ECO:0000256" key="1">
    <source>
        <dbReference type="ARBA" id="ARBA00022630"/>
    </source>
</evidence>
<evidence type="ECO:0000259" key="4">
    <source>
        <dbReference type="Pfam" id="PF01494"/>
    </source>
</evidence>
<gene>
    <name evidence="5" type="ORF">FUG_LOCUS145373</name>
</gene>
<dbReference type="InterPro" id="IPR036188">
    <property type="entry name" value="FAD/NAD-bd_sf"/>
</dbReference>
<proteinExistence type="predicted"/>
<evidence type="ECO:0000256" key="3">
    <source>
        <dbReference type="ARBA" id="ARBA00023002"/>
    </source>
</evidence>
<feature type="domain" description="FAD-binding" evidence="4">
    <location>
        <begin position="5"/>
        <end position="357"/>
    </location>
</feature>
<dbReference type="PRINTS" id="PR00420">
    <property type="entry name" value="RNGMNOXGNASE"/>
</dbReference>
<name>A0A2H3GU33_GIBZA</name>